<feature type="transmembrane region" description="Helical" evidence="1">
    <location>
        <begin position="282"/>
        <end position="306"/>
    </location>
</feature>
<dbReference type="EMBL" id="CAJVPG010000366">
    <property type="protein sequence ID" value="CAG8399258.1"/>
    <property type="molecule type" value="Genomic_DNA"/>
</dbReference>
<dbReference type="Proteomes" id="UP001152649">
    <property type="component" value="Unassembled WGS sequence"/>
</dbReference>
<protein>
    <submittedName>
        <fullName evidence="2">Uncharacterized protein</fullName>
    </submittedName>
</protein>
<evidence type="ECO:0000313" key="3">
    <source>
        <dbReference type="Proteomes" id="UP001152649"/>
    </source>
</evidence>
<keyword evidence="3" id="KW-1185">Reference proteome</keyword>
<evidence type="ECO:0000256" key="1">
    <source>
        <dbReference type="SAM" id="Phobius"/>
    </source>
</evidence>
<feature type="transmembrane region" description="Helical" evidence="1">
    <location>
        <begin position="424"/>
        <end position="444"/>
    </location>
</feature>
<name>A0A9W4NQQ9_9EURO</name>
<organism evidence="2 3">
    <name type="scientific">Penicillium salamii</name>
    <dbReference type="NCBI Taxonomy" id="1612424"/>
    <lineage>
        <taxon>Eukaryota</taxon>
        <taxon>Fungi</taxon>
        <taxon>Dikarya</taxon>
        <taxon>Ascomycota</taxon>
        <taxon>Pezizomycotina</taxon>
        <taxon>Eurotiomycetes</taxon>
        <taxon>Eurotiomycetidae</taxon>
        <taxon>Eurotiales</taxon>
        <taxon>Aspergillaceae</taxon>
        <taxon>Penicillium</taxon>
    </lineage>
</organism>
<keyword evidence="1" id="KW-0472">Membrane</keyword>
<gene>
    <name evidence="2" type="ORF">PSALAMII_LOCUS7611</name>
</gene>
<keyword evidence="1" id="KW-0812">Transmembrane</keyword>
<feature type="transmembrane region" description="Helical" evidence="1">
    <location>
        <begin position="209"/>
        <end position="229"/>
    </location>
</feature>
<feature type="transmembrane region" description="Helical" evidence="1">
    <location>
        <begin position="396"/>
        <end position="418"/>
    </location>
</feature>
<comment type="caution">
    <text evidence="2">The sequence shown here is derived from an EMBL/GenBank/DDBJ whole genome shotgun (WGS) entry which is preliminary data.</text>
</comment>
<dbReference type="AlphaFoldDB" id="A0A9W4NQQ9"/>
<feature type="transmembrane region" description="Helical" evidence="1">
    <location>
        <begin position="48"/>
        <end position="76"/>
    </location>
</feature>
<dbReference type="OrthoDB" id="2224262at2759"/>
<proteinExistence type="predicted"/>
<sequence>MWFYRPILLCEVTGTAETQIPISTQEDKPRLSYKPKSSTRRVDRWLDFVVQIAGSAPVLLFILCGLFVWAFIGIHYSKTDEWVAIISDVQAILCYVFDSLLMRQILREYSDSTTIMAEIKSRSSSNSRMFAELKKRLGQDTTTRIVNMCKDEPLQPLDPSLKAHSFFARCMIFSATVFGHIITVALYWVAIAIWLGFGHSCGWTNRWQLYINDSTSALMIFVFAFLTCLRECYSKCTMTCVDAIFRTDATIELKLRELNQDQLPNLPEIVSPRKEGCFQTAIYYYADLIGTLVGIVILVLVIIAWVAAGPIFNHDRTWWLLIGTYAGLVGLFDSFVLRNIQAKVHDFIGDQTELVRACDEQIFADLSMPLPPLSTHIHHSLTHRLSRSMDKISSHLLMVVAGLILTIGCIMASSLMHWSVTGQLISNVPPSIIETFFMIILITGQNDADAKARIELTNIYHRRQRLLSFVVNARGQAGPARLSDAPASL</sequence>
<dbReference type="GO" id="GO:0055085">
    <property type="term" value="P:transmembrane transport"/>
    <property type="evidence" value="ECO:0007669"/>
    <property type="project" value="InterPro"/>
</dbReference>
<keyword evidence="1" id="KW-1133">Transmembrane helix</keyword>
<accession>A0A9W4NQQ9</accession>
<dbReference type="InterPro" id="IPR007251">
    <property type="entry name" value="Iron_permease_Fet4"/>
</dbReference>
<feature type="transmembrane region" description="Helical" evidence="1">
    <location>
        <begin position="170"/>
        <end position="197"/>
    </location>
</feature>
<feature type="transmembrane region" description="Helical" evidence="1">
    <location>
        <begin position="82"/>
        <end position="101"/>
    </location>
</feature>
<evidence type="ECO:0000313" key="2">
    <source>
        <dbReference type="EMBL" id="CAG8399258.1"/>
    </source>
</evidence>
<reference evidence="2" key="1">
    <citation type="submission" date="2021-07" db="EMBL/GenBank/DDBJ databases">
        <authorList>
            <person name="Branca A.L. A."/>
        </authorList>
    </citation>
    <scope>NUCLEOTIDE SEQUENCE</scope>
</reference>
<dbReference type="Pfam" id="PF04120">
    <property type="entry name" value="Iron_permease"/>
    <property type="match status" value="2"/>
</dbReference>
<feature type="transmembrane region" description="Helical" evidence="1">
    <location>
        <begin position="318"/>
        <end position="337"/>
    </location>
</feature>